<dbReference type="Gene3D" id="3.30.1200.10">
    <property type="entry name" value="YggU-like"/>
    <property type="match status" value="1"/>
</dbReference>
<evidence type="ECO:0000313" key="3">
    <source>
        <dbReference type="Proteomes" id="UP000322873"/>
    </source>
</evidence>
<dbReference type="PANTHER" id="PTHR13420:SF7">
    <property type="entry name" value="UPF0235 PROTEIN C15ORF40"/>
    <property type="match status" value="1"/>
</dbReference>
<dbReference type="SUPFAM" id="SSF69786">
    <property type="entry name" value="YggU-like"/>
    <property type="match status" value="1"/>
</dbReference>
<proteinExistence type="inferred from homology"/>
<sequence length="190" mass="21125">MASTTRSLNTTGFLKIIKERIHLQCHVKPNSNASRVGIKPFSDTSSYLEVCVSSPARDNEANEGVVEVLSRILRCPKTDLEVIRGKKSRDKTIAVTGLRDLKNDPSGVLERVRERLLVSSRDLLSRLGNLRGVLSYHLTKIIRLKEKRISSCENTSRNSLAVGKWAMLIEDSGLGTANSEYCLESGKRID</sequence>
<keyword evidence="3" id="KW-1185">Reference proteome</keyword>
<dbReference type="VEuPathDB" id="FungiDB:MFRU_042g00360"/>
<accession>A0A5M9JD39</accession>
<dbReference type="AlphaFoldDB" id="A0A5M9JD39"/>
<dbReference type="PANTHER" id="PTHR13420">
    <property type="entry name" value="UPF0235 PROTEIN C15ORF40"/>
    <property type="match status" value="1"/>
</dbReference>
<gene>
    <name evidence="2" type="ORF">EYC84_009076</name>
</gene>
<dbReference type="EMBL" id="VICG01000012">
    <property type="protein sequence ID" value="KAA8566520.1"/>
    <property type="molecule type" value="Genomic_DNA"/>
</dbReference>
<dbReference type="GO" id="GO:0005737">
    <property type="term" value="C:cytoplasm"/>
    <property type="evidence" value="ECO:0007669"/>
    <property type="project" value="TreeGrafter"/>
</dbReference>
<comment type="caution">
    <text evidence="2">The sequence shown here is derived from an EMBL/GenBank/DDBJ whole genome shotgun (WGS) entry which is preliminary data.</text>
</comment>
<organism evidence="2 3">
    <name type="scientific">Monilinia fructicola</name>
    <name type="common">Brown rot fungus</name>
    <name type="synonym">Ciboria fructicola</name>
    <dbReference type="NCBI Taxonomy" id="38448"/>
    <lineage>
        <taxon>Eukaryota</taxon>
        <taxon>Fungi</taxon>
        <taxon>Dikarya</taxon>
        <taxon>Ascomycota</taxon>
        <taxon>Pezizomycotina</taxon>
        <taxon>Leotiomycetes</taxon>
        <taxon>Helotiales</taxon>
        <taxon>Sclerotiniaceae</taxon>
        <taxon>Monilinia</taxon>
    </lineage>
</organism>
<dbReference type="SMART" id="SM01152">
    <property type="entry name" value="DUF167"/>
    <property type="match status" value="1"/>
</dbReference>
<comment type="similarity">
    <text evidence="1">Belongs to the UPF0235 family.</text>
</comment>
<dbReference type="NCBIfam" id="TIGR00251">
    <property type="entry name" value="DUF167 family protein"/>
    <property type="match status" value="1"/>
</dbReference>
<name>A0A5M9JD39_MONFR</name>
<dbReference type="InterPro" id="IPR036591">
    <property type="entry name" value="YggU-like_sf"/>
</dbReference>
<evidence type="ECO:0000256" key="1">
    <source>
        <dbReference type="ARBA" id="ARBA00010364"/>
    </source>
</evidence>
<dbReference type="HAMAP" id="MF_00634">
    <property type="entry name" value="UPF0235"/>
    <property type="match status" value="1"/>
</dbReference>
<protein>
    <submittedName>
        <fullName evidence="2">Uncharacterized protein</fullName>
    </submittedName>
</protein>
<evidence type="ECO:0000313" key="2">
    <source>
        <dbReference type="EMBL" id="KAA8566520.1"/>
    </source>
</evidence>
<dbReference type="Pfam" id="PF02594">
    <property type="entry name" value="DUF167"/>
    <property type="match status" value="1"/>
</dbReference>
<dbReference type="InterPro" id="IPR003746">
    <property type="entry name" value="DUF167"/>
</dbReference>
<reference evidence="2 3" key="1">
    <citation type="submission" date="2019-06" db="EMBL/GenBank/DDBJ databases">
        <title>Genome Sequence of the Brown Rot Fungal Pathogen Monilinia fructicola.</title>
        <authorList>
            <person name="De Miccolis Angelini R.M."/>
            <person name="Landi L."/>
            <person name="Abate D."/>
            <person name="Pollastro S."/>
            <person name="Romanazzi G."/>
            <person name="Faretra F."/>
        </authorList>
    </citation>
    <scope>NUCLEOTIDE SEQUENCE [LARGE SCALE GENOMIC DNA]</scope>
    <source>
        <strain evidence="2 3">Mfrc123</strain>
    </source>
</reference>
<dbReference type="Proteomes" id="UP000322873">
    <property type="component" value="Unassembled WGS sequence"/>
</dbReference>